<evidence type="ECO:0000313" key="3">
    <source>
        <dbReference type="Proteomes" id="UP001321760"/>
    </source>
</evidence>
<evidence type="ECO:0000313" key="2">
    <source>
        <dbReference type="EMBL" id="KAK4442624.1"/>
    </source>
</evidence>
<name>A0AAV9FZ88_9PEZI</name>
<proteinExistence type="predicted"/>
<feature type="region of interest" description="Disordered" evidence="1">
    <location>
        <begin position="93"/>
        <end position="162"/>
    </location>
</feature>
<dbReference type="Proteomes" id="UP001321760">
    <property type="component" value="Unassembled WGS sequence"/>
</dbReference>
<evidence type="ECO:0008006" key="4">
    <source>
        <dbReference type="Google" id="ProtNLM"/>
    </source>
</evidence>
<feature type="non-terminal residue" evidence="2">
    <location>
        <position position="448"/>
    </location>
</feature>
<dbReference type="PANTHER" id="PTHR38166:SF1">
    <property type="entry name" value="C2H2-TYPE DOMAIN-CONTAINING PROTEIN"/>
    <property type="match status" value="1"/>
</dbReference>
<protein>
    <recommendedName>
        <fullName evidence="4">C2H2-type domain-containing protein</fullName>
    </recommendedName>
</protein>
<accession>A0AAV9FZ88</accession>
<dbReference type="PANTHER" id="PTHR38166">
    <property type="entry name" value="C2H2-TYPE DOMAIN-CONTAINING PROTEIN-RELATED"/>
    <property type="match status" value="1"/>
</dbReference>
<dbReference type="EMBL" id="MU866011">
    <property type="protein sequence ID" value="KAK4442624.1"/>
    <property type="molecule type" value="Genomic_DNA"/>
</dbReference>
<keyword evidence="3" id="KW-1185">Reference proteome</keyword>
<sequence>MNSIQLHGMLERSTQAPAADGALKQPDFRHCPEEESGATDHQAPYRGSFDDEGDSTSLLSDTTSDDGDLEELLPLPERNKFVDYMLGQLGAHLTKNPSPGGDAARQIGGSLPSGTRASGFAPTGAAIGLAKRGNVLTPSNNGGDDDEEEDQPHRRHPQEDNEDDECFLACPFYKWNPEAHPKCGNKVLRTISRLKHHIWRAHDMGIHCYSCFEQFRNEQDVATHMRARACQTRRDPPRDAITSEQRARIKKRVDPRKSKSQLWFDIFRVLFPEDPVPASPYVDSMMSPSTNMAGVRNYISNHWRSVFNAQAQQRLPPNLLWHSQAVEAIYHDVFEATISILLDRLERPHSDRSPGGSLGTESNIASSEYDTAIGSHGCLVPHITTGSGPSWETGLPLPVASHLPVQGIPLADFSVQTFLEPSASEDFMMGFDDDQNMYDDILRGDPAG</sequence>
<reference evidence="2" key="1">
    <citation type="journal article" date="2023" name="Mol. Phylogenet. Evol.">
        <title>Genome-scale phylogeny and comparative genomics of the fungal order Sordariales.</title>
        <authorList>
            <person name="Hensen N."/>
            <person name="Bonometti L."/>
            <person name="Westerberg I."/>
            <person name="Brannstrom I.O."/>
            <person name="Guillou S."/>
            <person name="Cros-Aarteil S."/>
            <person name="Calhoun S."/>
            <person name="Haridas S."/>
            <person name="Kuo A."/>
            <person name="Mondo S."/>
            <person name="Pangilinan J."/>
            <person name="Riley R."/>
            <person name="LaButti K."/>
            <person name="Andreopoulos B."/>
            <person name="Lipzen A."/>
            <person name="Chen C."/>
            <person name="Yan M."/>
            <person name="Daum C."/>
            <person name="Ng V."/>
            <person name="Clum A."/>
            <person name="Steindorff A."/>
            <person name="Ohm R.A."/>
            <person name="Martin F."/>
            <person name="Silar P."/>
            <person name="Natvig D.O."/>
            <person name="Lalanne C."/>
            <person name="Gautier V."/>
            <person name="Ament-Velasquez S.L."/>
            <person name="Kruys A."/>
            <person name="Hutchinson M.I."/>
            <person name="Powell A.J."/>
            <person name="Barry K."/>
            <person name="Miller A.N."/>
            <person name="Grigoriev I.V."/>
            <person name="Debuchy R."/>
            <person name="Gladieux P."/>
            <person name="Hiltunen Thoren M."/>
            <person name="Johannesson H."/>
        </authorList>
    </citation>
    <scope>NUCLEOTIDE SEQUENCE</scope>
    <source>
        <strain evidence="2">PSN243</strain>
    </source>
</reference>
<gene>
    <name evidence="2" type="ORF">QBC34DRAFT_363491</name>
</gene>
<dbReference type="AlphaFoldDB" id="A0AAV9FZ88"/>
<reference evidence="2" key="2">
    <citation type="submission" date="2023-05" db="EMBL/GenBank/DDBJ databases">
        <authorList>
            <consortium name="Lawrence Berkeley National Laboratory"/>
            <person name="Steindorff A."/>
            <person name="Hensen N."/>
            <person name="Bonometti L."/>
            <person name="Westerberg I."/>
            <person name="Brannstrom I.O."/>
            <person name="Guillou S."/>
            <person name="Cros-Aarteil S."/>
            <person name="Calhoun S."/>
            <person name="Haridas S."/>
            <person name="Kuo A."/>
            <person name="Mondo S."/>
            <person name="Pangilinan J."/>
            <person name="Riley R."/>
            <person name="Labutti K."/>
            <person name="Andreopoulos B."/>
            <person name="Lipzen A."/>
            <person name="Chen C."/>
            <person name="Yanf M."/>
            <person name="Daum C."/>
            <person name="Ng V."/>
            <person name="Clum A."/>
            <person name="Ohm R."/>
            <person name="Martin F."/>
            <person name="Silar P."/>
            <person name="Natvig D."/>
            <person name="Lalanne C."/>
            <person name="Gautier V."/>
            <person name="Ament-Velasquez S.L."/>
            <person name="Kruys A."/>
            <person name="Hutchinson M.I."/>
            <person name="Powell A.J."/>
            <person name="Barry K."/>
            <person name="Miller A.N."/>
            <person name="Grigoriev I.V."/>
            <person name="Debuchy R."/>
            <person name="Gladieux P."/>
            <person name="Thoren M.H."/>
            <person name="Johannesson H."/>
        </authorList>
    </citation>
    <scope>NUCLEOTIDE SEQUENCE</scope>
    <source>
        <strain evidence="2">PSN243</strain>
    </source>
</reference>
<feature type="region of interest" description="Disordered" evidence="1">
    <location>
        <begin position="1"/>
        <end position="69"/>
    </location>
</feature>
<organism evidence="2 3">
    <name type="scientific">Podospora aff. communis PSN243</name>
    <dbReference type="NCBI Taxonomy" id="3040156"/>
    <lineage>
        <taxon>Eukaryota</taxon>
        <taxon>Fungi</taxon>
        <taxon>Dikarya</taxon>
        <taxon>Ascomycota</taxon>
        <taxon>Pezizomycotina</taxon>
        <taxon>Sordariomycetes</taxon>
        <taxon>Sordariomycetidae</taxon>
        <taxon>Sordariales</taxon>
        <taxon>Podosporaceae</taxon>
        <taxon>Podospora</taxon>
    </lineage>
</organism>
<evidence type="ECO:0000256" key="1">
    <source>
        <dbReference type="SAM" id="MobiDB-lite"/>
    </source>
</evidence>
<comment type="caution">
    <text evidence="2">The sequence shown here is derived from an EMBL/GenBank/DDBJ whole genome shotgun (WGS) entry which is preliminary data.</text>
</comment>